<evidence type="ECO:0000256" key="3">
    <source>
        <dbReference type="ARBA" id="ARBA00022692"/>
    </source>
</evidence>
<evidence type="ECO:0000256" key="5">
    <source>
        <dbReference type="ARBA" id="ARBA00023136"/>
    </source>
</evidence>
<dbReference type="EMBL" id="NOJZ02000039">
    <property type="protein sequence ID" value="RDY22561.1"/>
    <property type="molecule type" value="Genomic_DNA"/>
</dbReference>
<dbReference type="InterPro" id="IPR015867">
    <property type="entry name" value="N-reg_PII/ATP_PRibTrfase_C"/>
</dbReference>
<dbReference type="GO" id="GO:0005886">
    <property type="term" value="C:plasma membrane"/>
    <property type="evidence" value="ECO:0007669"/>
    <property type="project" value="UniProtKB-SubCell"/>
</dbReference>
<dbReference type="Pfam" id="PF02588">
    <property type="entry name" value="YitT_membrane"/>
    <property type="match status" value="1"/>
</dbReference>
<evidence type="ECO:0000256" key="2">
    <source>
        <dbReference type="ARBA" id="ARBA00022475"/>
    </source>
</evidence>
<dbReference type="Proteomes" id="UP000243494">
    <property type="component" value="Unassembled WGS sequence"/>
</dbReference>
<proteinExistence type="predicted"/>
<feature type="transmembrane region" description="Helical" evidence="6">
    <location>
        <begin position="160"/>
        <end position="180"/>
    </location>
</feature>
<evidence type="ECO:0000259" key="7">
    <source>
        <dbReference type="Pfam" id="PF10035"/>
    </source>
</evidence>
<keyword evidence="4 6" id="KW-1133">Transmembrane helix</keyword>
<evidence type="ECO:0000256" key="4">
    <source>
        <dbReference type="ARBA" id="ARBA00022989"/>
    </source>
</evidence>
<dbReference type="PANTHER" id="PTHR33545:SF5">
    <property type="entry name" value="UPF0750 MEMBRANE PROTEIN YITT"/>
    <property type="match status" value="1"/>
</dbReference>
<comment type="caution">
    <text evidence="8">The sequence shown here is derived from an EMBL/GenBank/DDBJ whole genome shotgun (WGS) entry which is preliminary data.</text>
</comment>
<evidence type="ECO:0000256" key="1">
    <source>
        <dbReference type="ARBA" id="ARBA00004651"/>
    </source>
</evidence>
<feature type="transmembrane region" description="Helical" evidence="6">
    <location>
        <begin position="93"/>
        <end position="112"/>
    </location>
</feature>
<reference evidence="8 9" key="1">
    <citation type="journal article" date="2017" name="Genome Announc.">
        <title>Draft Genome Sequence of Romboutsia maritimum sp. nov. Strain CCRI-22766(T), Isolated from Coastal Estuarine Mud.</title>
        <authorList>
            <person name="Maheux A.F."/>
            <person name="Boudreau D.K."/>
            <person name="Berube E."/>
            <person name="Boissinot M."/>
            <person name="Raymond F."/>
            <person name="Brodeur S."/>
            <person name="Corbeil J."/>
            <person name="Brightwell G."/>
            <person name="Broda D."/>
            <person name="Omar R.F."/>
            <person name="Bergeron M.G."/>
        </authorList>
    </citation>
    <scope>NUCLEOTIDE SEQUENCE [LARGE SCALE GENOMIC DNA]</scope>
    <source>
        <strain evidence="8 9">CCRI-22766</strain>
    </source>
</reference>
<dbReference type="CDD" id="cd16380">
    <property type="entry name" value="YitT_C"/>
    <property type="match status" value="1"/>
</dbReference>
<keyword evidence="5 6" id="KW-0472">Membrane</keyword>
<dbReference type="InterPro" id="IPR051461">
    <property type="entry name" value="UPF0750_membrane"/>
</dbReference>
<dbReference type="InterPro" id="IPR019264">
    <property type="entry name" value="DUF2179"/>
</dbReference>
<dbReference type="InterPro" id="IPR003740">
    <property type="entry name" value="YitT"/>
</dbReference>
<feature type="transmembrane region" description="Helical" evidence="6">
    <location>
        <begin position="118"/>
        <end position="139"/>
    </location>
</feature>
<dbReference type="OrthoDB" id="9779786at2"/>
<comment type="subcellular location">
    <subcellularLocation>
        <location evidence="1">Cell membrane</location>
        <topology evidence="1">Multi-pass membrane protein</topology>
    </subcellularLocation>
</comment>
<dbReference type="Gene3D" id="3.30.70.120">
    <property type="match status" value="1"/>
</dbReference>
<dbReference type="AlphaFoldDB" id="A0A371IQ09"/>
<evidence type="ECO:0000313" key="8">
    <source>
        <dbReference type="EMBL" id="RDY22561.1"/>
    </source>
</evidence>
<feature type="transmembrane region" description="Helical" evidence="6">
    <location>
        <begin position="20"/>
        <end position="40"/>
    </location>
</feature>
<dbReference type="PIRSF" id="PIRSF006483">
    <property type="entry name" value="Membrane_protein_YitT"/>
    <property type="match status" value="1"/>
</dbReference>
<gene>
    <name evidence="8" type="ORF">CHF27_012745</name>
</gene>
<keyword evidence="3 6" id="KW-0812">Transmembrane</keyword>
<organism evidence="8 9">
    <name type="scientific">Romboutsia maritimum</name>
    <dbReference type="NCBI Taxonomy" id="2020948"/>
    <lineage>
        <taxon>Bacteria</taxon>
        <taxon>Bacillati</taxon>
        <taxon>Bacillota</taxon>
        <taxon>Clostridia</taxon>
        <taxon>Peptostreptococcales</taxon>
        <taxon>Peptostreptococcaceae</taxon>
        <taxon>Romboutsia</taxon>
    </lineage>
</organism>
<protein>
    <submittedName>
        <fullName evidence="8">YitT family protein</fullName>
    </submittedName>
</protein>
<name>A0A371IQ09_9FIRM</name>
<keyword evidence="9" id="KW-1185">Reference proteome</keyword>
<dbReference type="PANTHER" id="PTHR33545">
    <property type="entry name" value="UPF0750 MEMBRANE PROTEIN YITT-RELATED"/>
    <property type="match status" value="1"/>
</dbReference>
<evidence type="ECO:0000313" key="9">
    <source>
        <dbReference type="Proteomes" id="UP000243494"/>
    </source>
</evidence>
<dbReference type="Pfam" id="PF10035">
    <property type="entry name" value="DUF2179"/>
    <property type="match status" value="1"/>
</dbReference>
<feature type="transmembrane region" description="Helical" evidence="6">
    <location>
        <begin position="52"/>
        <end position="81"/>
    </location>
</feature>
<sequence length="295" mass="32193">MYYNILRGGINLKKENITFLDVLTLFIGCFLMSLSLNMFFNPHSVAPGGITGFAIIVNSMTGIPLWVINLTLNIPLFILAYKILSKKDCVKTILGIIFLTLTLKYTIGLSEIHVTDDVLLASISGSILMGVGLGFIFRINGTTGGTDLLGLILNRFFPSLSVPILMGSADCIVVILSGIVTKEIEIGLYSAISLYIIVKISDIIIEGFNNSKSFTIISDKYKEISSSILEELDRGATILKGEGVYTGNKKNVLLVIVSRRQVVTLKKLVKEIDPNCFIIITSINEALGNGFKSIE</sequence>
<keyword evidence="2" id="KW-1003">Cell membrane</keyword>
<evidence type="ECO:0000256" key="6">
    <source>
        <dbReference type="SAM" id="Phobius"/>
    </source>
</evidence>
<accession>A0A371IQ09</accession>
<feature type="domain" description="DUF2179" evidence="7">
    <location>
        <begin position="234"/>
        <end position="288"/>
    </location>
</feature>